<keyword evidence="6" id="KW-0539">Nucleus</keyword>
<evidence type="ECO:0000256" key="3">
    <source>
        <dbReference type="ARBA" id="ARBA00023125"/>
    </source>
</evidence>
<sequence>MCSTVNYALPPRRTCEVLATPGRLCGEVSMPTHFPGARSHGTAQDTEMDMAWQELMAITELQEFEVPSGGSYETIQYQTMDSVVPMGGYEVAHSHSEAPPTSCALSTADNYNGCYSEEAPACHRQGNNSETMYGHSGSQFNQRMLTTSSHTQPSLMALKEQMSMSGTSQGYRRANAGFSQGLGRHMLWTTHGQCTRVRSADDLESDSGLSLGSSPPLASPDNPVCSAPGFQRVDTGMTYSDGEPESMTEHASRAHAHYSMDYQGPSHSYLHSGAHPYFSPQPAATQTQLNAPRAVKQQGQAAALNGLYNDTGLSSRGSSQHIYTKPQGSISSPVSLSRDERRAMALKIPFPMEKIINLPVDDFNELLTQYTLTDTQLALVRDIRRRGKNKVAAQNCRKRKLESIIHLERELNQLHAQREQLAQERLEFQRSLSFIKCSLTDLYAQVFSHLRDEDGRPYSIDEYALRQTPDGKIYLVPCTTTQRREQC</sequence>
<dbReference type="PANTHER" id="PTHR24411:SF26">
    <property type="entry name" value="TRANSCRIPTION FACTOR NF-E2 45 KDA SUBUNIT"/>
    <property type="match status" value="1"/>
</dbReference>
<reference evidence="10" key="2">
    <citation type="submission" date="2025-09" db="UniProtKB">
        <authorList>
            <consortium name="Ensembl"/>
        </authorList>
    </citation>
    <scope>IDENTIFICATION</scope>
</reference>
<keyword evidence="4" id="KW-0010">Activator</keyword>
<reference evidence="10" key="1">
    <citation type="submission" date="2025-08" db="UniProtKB">
        <authorList>
            <consortium name="Ensembl"/>
        </authorList>
    </citation>
    <scope>IDENTIFICATION</scope>
</reference>
<dbReference type="OrthoDB" id="7458135at2759"/>
<dbReference type="Gene3D" id="1.10.880.10">
    <property type="entry name" value="Transcription factor, Skn-1-like, DNA-binding domain"/>
    <property type="match status" value="1"/>
</dbReference>
<evidence type="ECO:0000256" key="4">
    <source>
        <dbReference type="ARBA" id="ARBA00023159"/>
    </source>
</evidence>
<dbReference type="SUPFAM" id="SSF57959">
    <property type="entry name" value="Leucine zipper domain"/>
    <property type="match status" value="1"/>
</dbReference>
<keyword evidence="3" id="KW-0238">DNA-binding</keyword>
<dbReference type="CTD" id="4778"/>
<dbReference type="GeneID" id="109970748"/>
<dbReference type="SMART" id="SM00338">
    <property type="entry name" value="BRLZ"/>
    <property type="match status" value="1"/>
</dbReference>
<comment type="similarity">
    <text evidence="1">Belongs to the bZIP family. CNC subfamily.</text>
</comment>
<evidence type="ECO:0000256" key="5">
    <source>
        <dbReference type="ARBA" id="ARBA00023163"/>
    </source>
</evidence>
<evidence type="ECO:0000256" key="6">
    <source>
        <dbReference type="ARBA" id="ARBA00023242"/>
    </source>
</evidence>
<dbReference type="STRING" id="43700.ENSMALP00000020157"/>
<dbReference type="PROSITE" id="PS50217">
    <property type="entry name" value="BZIP"/>
    <property type="match status" value="1"/>
</dbReference>
<feature type="region of interest" description="Disordered" evidence="8">
    <location>
        <begin position="315"/>
        <end position="334"/>
    </location>
</feature>
<dbReference type="RefSeq" id="XP_020474191.1">
    <property type="nucleotide sequence ID" value="XM_020618535.1"/>
</dbReference>
<feature type="region of interest" description="Disordered" evidence="8">
    <location>
        <begin position="200"/>
        <end position="227"/>
    </location>
</feature>
<dbReference type="CDD" id="cd14720">
    <property type="entry name" value="bZIP_NFE2-like"/>
    <property type="match status" value="1"/>
</dbReference>
<dbReference type="GO" id="GO:0000981">
    <property type="term" value="F:DNA-binding transcription factor activity, RNA polymerase II-specific"/>
    <property type="evidence" value="ECO:0007669"/>
    <property type="project" value="TreeGrafter"/>
</dbReference>
<dbReference type="PANTHER" id="PTHR24411">
    <property type="entry name" value="NUCLEAR FACTOR ERYTHROID 2-RELATED FACTOR"/>
    <property type="match status" value="1"/>
</dbReference>
<evidence type="ECO:0000256" key="1">
    <source>
        <dbReference type="ARBA" id="ARBA00008157"/>
    </source>
</evidence>
<keyword evidence="11" id="KW-1185">Reference proteome</keyword>
<feature type="coiled-coil region" evidence="7">
    <location>
        <begin position="397"/>
        <end position="431"/>
    </location>
</feature>
<dbReference type="SUPFAM" id="SSF47454">
    <property type="entry name" value="A DNA-binding domain in eukaryotic transcription factors"/>
    <property type="match status" value="1"/>
</dbReference>
<dbReference type="InterPro" id="IPR004826">
    <property type="entry name" value="bZIP_Maf"/>
</dbReference>
<dbReference type="AlphaFoldDB" id="A0A3Q3JXW9"/>
<evidence type="ECO:0000313" key="10">
    <source>
        <dbReference type="Ensembl" id="ENSMALP00000020157.1"/>
    </source>
</evidence>
<evidence type="ECO:0000313" key="11">
    <source>
        <dbReference type="Proteomes" id="UP000261600"/>
    </source>
</evidence>
<dbReference type="KEGG" id="malb:109970748"/>
<dbReference type="PROSITE" id="PS00036">
    <property type="entry name" value="BZIP_BASIC"/>
    <property type="match status" value="1"/>
</dbReference>
<dbReference type="Pfam" id="PF03131">
    <property type="entry name" value="bZIP_Maf"/>
    <property type="match status" value="1"/>
</dbReference>
<dbReference type="InterPro" id="IPR047167">
    <property type="entry name" value="NFE2-like"/>
</dbReference>
<evidence type="ECO:0000256" key="2">
    <source>
        <dbReference type="ARBA" id="ARBA00023015"/>
    </source>
</evidence>
<keyword evidence="2" id="KW-0805">Transcription regulation</keyword>
<keyword evidence="7" id="KW-0175">Coiled coil</keyword>
<dbReference type="GO" id="GO:0005634">
    <property type="term" value="C:nucleus"/>
    <property type="evidence" value="ECO:0007669"/>
    <property type="project" value="TreeGrafter"/>
</dbReference>
<dbReference type="GO" id="GO:0000978">
    <property type="term" value="F:RNA polymerase II cis-regulatory region sequence-specific DNA binding"/>
    <property type="evidence" value="ECO:0007669"/>
    <property type="project" value="InterPro"/>
</dbReference>
<feature type="compositionally biased region" description="Low complexity" evidence="8">
    <location>
        <begin position="206"/>
        <end position="221"/>
    </location>
</feature>
<feature type="domain" description="BZIP" evidence="9">
    <location>
        <begin position="379"/>
        <end position="442"/>
    </location>
</feature>
<dbReference type="InterPro" id="IPR004827">
    <property type="entry name" value="bZIP"/>
</dbReference>
<evidence type="ECO:0000259" key="9">
    <source>
        <dbReference type="PROSITE" id="PS50217"/>
    </source>
</evidence>
<keyword evidence="5" id="KW-0804">Transcription</keyword>
<organism evidence="10 11">
    <name type="scientific">Monopterus albus</name>
    <name type="common">Swamp eel</name>
    <dbReference type="NCBI Taxonomy" id="43700"/>
    <lineage>
        <taxon>Eukaryota</taxon>
        <taxon>Metazoa</taxon>
        <taxon>Chordata</taxon>
        <taxon>Craniata</taxon>
        <taxon>Vertebrata</taxon>
        <taxon>Euteleostomi</taxon>
        <taxon>Actinopterygii</taxon>
        <taxon>Neopterygii</taxon>
        <taxon>Teleostei</taxon>
        <taxon>Neoteleostei</taxon>
        <taxon>Acanthomorphata</taxon>
        <taxon>Anabantaria</taxon>
        <taxon>Synbranchiformes</taxon>
        <taxon>Synbranchidae</taxon>
        <taxon>Monopterus</taxon>
    </lineage>
</organism>
<evidence type="ECO:0000256" key="7">
    <source>
        <dbReference type="SAM" id="Coils"/>
    </source>
</evidence>
<dbReference type="InterPro" id="IPR008917">
    <property type="entry name" value="TF_DNA-bd_sf"/>
</dbReference>
<dbReference type="InterPro" id="IPR046347">
    <property type="entry name" value="bZIP_sf"/>
</dbReference>
<proteinExistence type="inferred from homology"/>
<name>A0A3Q3JXW9_MONAL</name>
<accession>A0A3Q3JXW9</accession>
<evidence type="ECO:0000256" key="8">
    <source>
        <dbReference type="SAM" id="MobiDB-lite"/>
    </source>
</evidence>
<dbReference type="Ensembl" id="ENSMALT00000020551.1">
    <property type="protein sequence ID" value="ENSMALP00000020157.1"/>
    <property type="gene ID" value="ENSMALG00000014074.1"/>
</dbReference>
<dbReference type="RefSeq" id="XP_020474183.1">
    <property type="nucleotide sequence ID" value="XM_020618527.1"/>
</dbReference>
<dbReference type="Proteomes" id="UP000261600">
    <property type="component" value="Unplaced"/>
</dbReference>
<protein>
    <recommendedName>
        <fullName evidence="9">BZIP domain-containing protein</fullName>
    </recommendedName>
</protein>